<dbReference type="RefSeq" id="XP_012194110.1">
    <property type="nucleotide sequence ID" value="XM_012338720.1"/>
</dbReference>
<name>A0A067CYJ8_SAPPC</name>
<accession>A0A067CYJ8</accession>
<reference evidence="1 2" key="1">
    <citation type="journal article" date="2013" name="PLoS Genet.">
        <title>Distinctive expansion of potential virulence genes in the genome of the oomycete fish pathogen Saprolegnia parasitica.</title>
        <authorList>
            <person name="Jiang R.H."/>
            <person name="de Bruijn I."/>
            <person name="Haas B.J."/>
            <person name="Belmonte R."/>
            <person name="Lobach L."/>
            <person name="Christie J."/>
            <person name="van den Ackerveken G."/>
            <person name="Bottin A."/>
            <person name="Bulone V."/>
            <person name="Diaz-Moreno S.M."/>
            <person name="Dumas B."/>
            <person name="Fan L."/>
            <person name="Gaulin E."/>
            <person name="Govers F."/>
            <person name="Grenville-Briggs L.J."/>
            <person name="Horner N.R."/>
            <person name="Levin J.Z."/>
            <person name="Mammella M."/>
            <person name="Meijer H.J."/>
            <person name="Morris P."/>
            <person name="Nusbaum C."/>
            <person name="Oome S."/>
            <person name="Phillips A.J."/>
            <person name="van Rooyen D."/>
            <person name="Rzeszutek E."/>
            <person name="Saraiva M."/>
            <person name="Secombes C.J."/>
            <person name="Seidl M.F."/>
            <person name="Snel B."/>
            <person name="Stassen J.H."/>
            <person name="Sykes S."/>
            <person name="Tripathy S."/>
            <person name="van den Berg H."/>
            <person name="Vega-Arreguin J.C."/>
            <person name="Wawra S."/>
            <person name="Young S.K."/>
            <person name="Zeng Q."/>
            <person name="Dieguez-Uribeondo J."/>
            <person name="Russ C."/>
            <person name="Tyler B.M."/>
            <person name="van West P."/>
        </authorList>
    </citation>
    <scope>NUCLEOTIDE SEQUENCE [LARGE SCALE GENOMIC DNA]</scope>
    <source>
        <strain evidence="1 2">CBS 223.65</strain>
    </source>
</reference>
<dbReference type="KEGG" id="spar:SPRG_18896"/>
<dbReference type="Proteomes" id="UP000030745">
    <property type="component" value="Unassembled WGS sequence"/>
</dbReference>
<evidence type="ECO:0000313" key="1">
    <source>
        <dbReference type="EMBL" id="KDO35754.1"/>
    </source>
</evidence>
<evidence type="ECO:0000313" key="2">
    <source>
        <dbReference type="Proteomes" id="UP000030745"/>
    </source>
</evidence>
<dbReference type="GeneID" id="24140390"/>
<gene>
    <name evidence="1" type="ORF">SPRG_18896</name>
</gene>
<keyword evidence="2" id="KW-1185">Reference proteome</keyword>
<sequence>METALEDLSTTASRRWTPVCHYCNGVHLTRNCAGLKHDVALGQVRADFSMPRWAYTLAKEVERVAKVPCVYCHGDSHCVADCDRIRIDVLQRNAHPSFKWPHGFFCPYCVVFGIIGKHEPVR</sequence>
<feature type="non-terminal residue" evidence="1">
    <location>
        <position position="122"/>
    </location>
</feature>
<organism evidence="1 2">
    <name type="scientific">Saprolegnia parasitica (strain CBS 223.65)</name>
    <dbReference type="NCBI Taxonomy" id="695850"/>
    <lineage>
        <taxon>Eukaryota</taxon>
        <taxon>Sar</taxon>
        <taxon>Stramenopiles</taxon>
        <taxon>Oomycota</taxon>
        <taxon>Saprolegniomycetes</taxon>
        <taxon>Saprolegniales</taxon>
        <taxon>Saprolegniaceae</taxon>
        <taxon>Saprolegnia</taxon>
    </lineage>
</organism>
<dbReference type="VEuPathDB" id="FungiDB:SPRG_18896"/>
<dbReference type="AlphaFoldDB" id="A0A067CYJ8"/>
<protein>
    <submittedName>
        <fullName evidence="1">Uncharacterized protein</fullName>
    </submittedName>
</protein>
<dbReference type="EMBL" id="KK583189">
    <property type="protein sequence ID" value="KDO35754.1"/>
    <property type="molecule type" value="Genomic_DNA"/>
</dbReference>
<proteinExistence type="predicted"/>